<dbReference type="PANTHER" id="PTHR12110:SF48">
    <property type="entry name" value="BLL3656 PROTEIN"/>
    <property type="match status" value="1"/>
</dbReference>
<sequence>MGTLGVHQMCALEIQPLELVRIAAEVGCQEVSVVSQPLDPANNIFPLVTADNIAALKQELAATGVGVANIEAFPIAPAAPVEAYRPALELGASLGARGATALLFDTEESRVVETLARFGEVAGEYGLRVGIEFMALSPRWNTLESMRDLVVKVGSSNVGIGIDLLHLVRSGGRPADVLALDPALFAYAQLCDGANLDVTTDYVEEAVGNRLAPGEGCFPVVDFLRALPAGAAVELEVPQPVTRPALERIGHAAHCAREQLAAAGR</sequence>
<keyword evidence="3" id="KW-1185">Reference proteome</keyword>
<gene>
    <name evidence="2" type="ORF">E4634_09680</name>
</gene>
<dbReference type="SUPFAM" id="SSF51658">
    <property type="entry name" value="Xylose isomerase-like"/>
    <property type="match status" value="1"/>
</dbReference>
<dbReference type="InterPro" id="IPR050312">
    <property type="entry name" value="IolE/XylAMocC-like"/>
</dbReference>
<dbReference type="EMBL" id="SRLE01000007">
    <property type="protein sequence ID" value="TGD73298.1"/>
    <property type="molecule type" value="Genomic_DNA"/>
</dbReference>
<protein>
    <submittedName>
        <fullName evidence="2">Sugar phosphate isomerase/epimerase</fullName>
    </submittedName>
</protein>
<dbReference type="RefSeq" id="WP_135443334.1">
    <property type="nucleotide sequence ID" value="NZ_SRLE01000007.1"/>
</dbReference>
<dbReference type="Pfam" id="PF01261">
    <property type="entry name" value="AP_endonuc_2"/>
    <property type="match status" value="1"/>
</dbReference>
<accession>A0A4Z0M1R5</accession>
<reference evidence="2 3" key="1">
    <citation type="submission" date="2019-04" db="EMBL/GenBank/DDBJ databases">
        <title>Taxonomy of novel Haliea sp. from mangrove soil of West Coast of India.</title>
        <authorList>
            <person name="Verma A."/>
            <person name="Kumar P."/>
            <person name="Krishnamurthi S."/>
        </authorList>
    </citation>
    <scope>NUCLEOTIDE SEQUENCE [LARGE SCALE GENOMIC DNA]</scope>
    <source>
        <strain evidence="2 3">SAOS-164</strain>
    </source>
</reference>
<evidence type="ECO:0000259" key="1">
    <source>
        <dbReference type="Pfam" id="PF01261"/>
    </source>
</evidence>
<feature type="domain" description="Xylose isomerase-like TIM barrel" evidence="1">
    <location>
        <begin position="21"/>
        <end position="241"/>
    </location>
</feature>
<dbReference type="InterPro" id="IPR013022">
    <property type="entry name" value="Xyl_isomerase-like_TIM-brl"/>
</dbReference>
<evidence type="ECO:0000313" key="3">
    <source>
        <dbReference type="Proteomes" id="UP000298050"/>
    </source>
</evidence>
<dbReference type="AlphaFoldDB" id="A0A4Z0M1R5"/>
<dbReference type="PANTHER" id="PTHR12110">
    <property type="entry name" value="HYDROXYPYRUVATE ISOMERASE"/>
    <property type="match status" value="1"/>
</dbReference>
<keyword evidence="2" id="KW-0413">Isomerase</keyword>
<dbReference type="OrthoDB" id="9072761at2"/>
<organism evidence="2 3">
    <name type="scientific">Mangrovimicrobium sediminis</name>
    <dbReference type="NCBI Taxonomy" id="2562682"/>
    <lineage>
        <taxon>Bacteria</taxon>
        <taxon>Pseudomonadati</taxon>
        <taxon>Pseudomonadota</taxon>
        <taxon>Gammaproteobacteria</taxon>
        <taxon>Cellvibrionales</taxon>
        <taxon>Halieaceae</taxon>
        <taxon>Mangrovimicrobium</taxon>
    </lineage>
</organism>
<dbReference type="GO" id="GO:0016853">
    <property type="term" value="F:isomerase activity"/>
    <property type="evidence" value="ECO:0007669"/>
    <property type="project" value="UniProtKB-KW"/>
</dbReference>
<evidence type="ECO:0000313" key="2">
    <source>
        <dbReference type="EMBL" id="TGD73298.1"/>
    </source>
</evidence>
<name>A0A4Z0M1R5_9GAMM</name>
<dbReference type="InterPro" id="IPR036237">
    <property type="entry name" value="Xyl_isomerase-like_sf"/>
</dbReference>
<comment type="caution">
    <text evidence="2">The sequence shown here is derived from an EMBL/GenBank/DDBJ whole genome shotgun (WGS) entry which is preliminary data.</text>
</comment>
<dbReference type="Gene3D" id="3.20.20.150">
    <property type="entry name" value="Divalent-metal-dependent TIM barrel enzymes"/>
    <property type="match status" value="1"/>
</dbReference>
<dbReference type="Proteomes" id="UP000298050">
    <property type="component" value="Unassembled WGS sequence"/>
</dbReference>
<proteinExistence type="predicted"/>